<dbReference type="RefSeq" id="WP_089319627.1">
    <property type="nucleotide sequence ID" value="NZ_FZOQ01000011.1"/>
</dbReference>
<dbReference type="AlphaFoldDB" id="A0A239GHC6"/>
<feature type="compositionally biased region" description="Basic and acidic residues" evidence="1">
    <location>
        <begin position="240"/>
        <end position="286"/>
    </location>
</feature>
<dbReference type="EMBL" id="FZOQ01000011">
    <property type="protein sequence ID" value="SNS68550.1"/>
    <property type="molecule type" value="Genomic_DNA"/>
</dbReference>
<organism evidence="2 3">
    <name type="scientific">Pontibacter ummariensis</name>
    <dbReference type="NCBI Taxonomy" id="1610492"/>
    <lineage>
        <taxon>Bacteria</taxon>
        <taxon>Pseudomonadati</taxon>
        <taxon>Bacteroidota</taxon>
        <taxon>Cytophagia</taxon>
        <taxon>Cytophagales</taxon>
        <taxon>Hymenobacteraceae</taxon>
        <taxon>Pontibacter</taxon>
    </lineage>
</organism>
<gene>
    <name evidence="2" type="ORF">SAMN06296052_11165</name>
</gene>
<feature type="compositionally biased region" description="Basic and acidic residues" evidence="1">
    <location>
        <begin position="297"/>
        <end position="324"/>
    </location>
</feature>
<dbReference type="Proteomes" id="UP000198432">
    <property type="component" value="Unassembled WGS sequence"/>
</dbReference>
<dbReference type="OrthoDB" id="5485224at2"/>
<dbReference type="InterPro" id="IPR046535">
    <property type="entry name" value="DUF6600"/>
</dbReference>
<sequence>MRELKKVWIFGAIALLIFSFAMPEKAAAQSRYRVSMQTFYDELAPYGSWVYNRDYGYVWLPDTGPNFQPYATRGHWVMTEYGNTWVSDYDWGWAPFHYGRWFYDDFYGWAWVPGTEWGPAWVNWRSGGGYYGWAPLGPGVNINVSVNIPMRHWVFVPQRYITSPRIYSYYIPRARVINIYNRCDVIDNVYRAHDRTYVYGPRHQELERVTRQRVPVYRVENSTRPGRYEVGRNAIGVYRPEVDNSRQEPTRPPRVTDNRREELRQERMLENRRATSPESERYENYRRSRTYPQQGMEQERTSQMERTTPGRETDRTTIREEYSRPSRSNSSDYRQPSPEVRPARQRSADVPQRMQERQEMQQRTPAAPLQRNAPRSRDMYQQGQQQQQTQPSLQRPSPQERPQRQRVPQQEHATPATEGRGSRNQR</sequence>
<feature type="region of interest" description="Disordered" evidence="1">
    <location>
        <begin position="238"/>
        <end position="426"/>
    </location>
</feature>
<reference evidence="3" key="1">
    <citation type="submission" date="2017-06" db="EMBL/GenBank/DDBJ databases">
        <authorList>
            <person name="Varghese N."/>
            <person name="Submissions S."/>
        </authorList>
    </citation>
    <scope>NUCLEOTIDE SEQUENCE [LARGE SCALE GENOMIC DNA]</scope>
    <source>
        <strain evidence="3">NKM1</strain>
    </source>
</reference>
<proteinExistence type="predicted"/>
<dbReference type="Pfam" id="PF20245">
    <property type="entry name" value="DUF6600"/>
    <property type="match status" value="1"/>
</dbReference>
<accession>A0A239GHC6</accession>
<keyword evidence="3" id="KW-1185">Reference proteome</keyword>
<feature type="compositionally biased region" description="Low complexity" evidence="1">
    <location>
        <begin position="381"/>
        <end position="397"/>
    </location>
</feature>
<feature type="compositionally biased region" description="Polar residues" evidence="1">
    <location>
        <begin position="325"/>
        <end position="334"/>
    </location>
</feature>
<protein>
    <submittedName>
        <fullName evidence="2">Uncharacterized protein</fullName>
    </submittedName>
</protein>
<name>A0A239GHC6_9BACT</name>
<evidence type="ECO:0000313" key="3">
    <source>
        <dbReference type="Proteomes" id="UP000198432"/>
    </source>
</evidence>
<evidence type="ECO:0000313" key="2">
    <source>
        <dbReference type="EMBL" id="SNS68550.1"/>
    </source>
</evidence>
<evidence type="ECO:0000256" key="1">
    <source>
        <dbReference type="SAM" id="MobiDB-lite"/>
    </source>
</evidence>